<feature type="transmembrane region" description="Helical" evidence="3">
    <location>
        <begin position="543"/>
        <end position="565"/>
    </location>
</feature>
<name>A0A261XZR6_9FUNG</name>
<comment type="caution">
    <text evidence="4">The sequence shown here is derived from an EMBL/GenBank/DDBJ whole genome shotgun (WGS) entry which is preliminary data.</text>
</comment>
<evidence type="ECO:0000256" key="1">
    <source>
        <dbReference type="ARBA" id="ARBA00006484"/>
    </source>
</evidence>
<comment type="similarity">
    <text evidence="1">Belongs to the short-chain dehydrogenases/reductases (SDR) family.</text>
</comment>
<reference evidence="4 5" key="1">
    <citation type="journal article" date="2017" name="Mycologia">
        <title>Bifiguratus adelaidae, gen. et sp. nov., a new member of Mucoromycotina in endophytic and soil-dwelling habitats.</title>
        <authorList>
            <person name="Torres-Cruz T.J."/>
            <person name="Billingsley Tobias T.L."/>
            <person name="Almatruk M."/>
            <person name="Hesse C."/>
            <person name="Kuske C.R."/>
            <person name="Desiro A."/>
            <person name="Benucci G.M."/>
            <person name="Bonito G."/>
            <person name="Stajich J.E."/>
            <person name="Dunlap C."/>
            <person name="Arnold A.E."/>
            <person name="Porras-Alfaro A."/>
        </authorList>
    </citation>
    <scope>NUCLEOTIDE SEQUENCE [LARGE SCALE GENOMIC DNA]</scope>
    <source>
        <strain evidence="4 5">AZ0501</strain>
    </source>
</reference>
<dbReference type="OrthoDB" id="2448307at2759"/>
<protein>
    <submittedName>
        <fullName evidence="4">Uncharacterized protein</fullName>
    </submittedName>
</protein>
<dbReference type="PRINTS" id="PR00081">
    <property type="entry name" value="GDHRDH"/>
</dbReference>
<dbReference type="InterPro" id="IPR002347">
    <property type="entry name" value="SDR_fam"/>
</dbReference>
<dbReference type="EMBL" id="MVBO01000065">
    <property type="protein sequence ID" value="OZJ03855.1"/>
    <property type="molecule type" value="Genomic_DNA"/>
</dbReference>
<dbReference type="Pfam" id="PF00106">
    <property type="entry name" value="adh_short"/>
    <property type="match status" value="1"/>
</dbReference>
<dbReference type="PANTHER" id="PTHR24320:SF148">
    <property type="entry name" value="NAD(P)-BINDING ROSSMANN-FOLD SUPERFAMILY PROTEIN"/>
    <property type="match status" value="1"/>
</dbReference>
<keyword evidence="3" id="KW-1133">Transmembrane helix</keyword>
<feature type="transmembrane region" description="Helical" evidence="3">
    <location>
        <begin position="506"/>
        <end position="531"/>
    </location>
</feature>
<evidence type="ECO:0000256" key="3">
    <source>
        <dbReference type="SAM" id="Phobius"/>
    </source>
</evidence>
<feature type="transmembrane region" description="Helical" evidence="3">
    <location>
        <begin position="402"/>
        <end position="420"/>
    </location>
</feature>
<dbReference type="SUPFAM" id="SSF51735">
    <property type="entry name" value="NAD(P)-binding Rossmann-fold domains"/>
    <property type="match status" value="1"/>
</dbReference>
<feature type="transmembrane region" description="Helical" evidence="3">
    <location>
        <begin position="329"/>
        <end position="353"/>
    </location>
</feature>
<evidence type="ECO:0000256" key="2">
    <source>
        <dbReference type="ARBA" id="ARBA00023002"/>
    </source>
</evidence>
<keyword evidence="5" id="KW-1185">Reference proteome</keyword>
<keyword evidence="3" id="KW-0812">Transmembrane</keyword>
<feature type="transmembrane region" description="Helical" evidence="3">
    <location>
        <begin position="465"/>
        <end position="485"/>
    </location>
</feature>
<proteinExistence type="inferred from homology"/>
<feature type="transmembrane region" description="Helical" evidence="3">
    <location>
        <begin position="373"/>
        <end position="390"/>
    </location>
</feature>
<organism evidence="4 5">
    <name type="scientific">Bifiguratus adelaidae</name>
    <dbReference type="NCBI Taxonomy" id="1938954"/>
    <lineage>
        <taxon>Eukaryota</taxon>
        <taxon>Fungi</taxon>
        <taxon>Fungi incertae sedis</taxon>
        <taxon>Mucoromycota</taxon>
        <taxon>Mucoromycotina</taxon>
        <taxon>Endogonomycetes</taxon>
        <taxon>Endogonales</taxon>
        <taxon>Endogonales incertae sedis</taxon>
        <taxon>Bifiguratus</taxon>
    </lineage>
</organism>
<sequence>MTTPWKRIGGLPVIKEEEVDRYRWTTDQIFDGLPKEYNVQDKVYMITGGNAGLGEEAARALAAKGATVIIAARRQSAVEEAMDRTKRQYPEAKLHYIGLDLADLGSVRQCARDFKATGLPLHGLICNAGLMLVPYGHTKQGYELHFGVNHLGHFLLIQLLIGAIKASGPHARVVLVSSVAHRFSPILFDDLNFGDGSKYDPWVAYAQSKTANILCASALNDMYTHKGVEVFSVDPGAVVNGIKALGGEKGALERGWMNEAGELHPGLKTVPQGAATQIYALVSPELAGHGGAYIKDCHVESPLHEQGQDSTVREMLGQPYWLQSTTAKVTLGLVTAEAVLVCILEGMVIHFHLSLVSECILNQQVTGVSVSDLIYHALFMASQAFQVYLCIDALRMRNTSQLYGFVLFGLLVVVYAGIQIQQHFILESIGCGSTQFWSPQLAMEWPGGPSQIIGYYEHFMRPFEYTIIAIIPLCFILLSFQIFRLHKSFAWDNYRSFSADVRIRDALIVLSIFLTLLKLDLFFVFAYAFQLIPSLDLGYANDYVEIILVFIFAAAGVTLGFWCVLKENKYGLGTFLALSVGAVAYLFYKLAVVASPPKEFAYDPYQFTRRFLIFTIVIAILLILLTIIAGYFVFRNMLKNIKVFSQANFQHRTGAEVAQNIDLGIDDDAHYDTELGMRAPGGGAYHVEHSQVPLTAAPAGTHEKWMIE</sequence>
<evidence type="ECO:0000313" key="4">
    <source>
        <dbReference type="EMBL" id="OZJ03855.1"/>
    </source>
</evidence>
<dbReference type="GO" id="GO:0016491">
    <property type="term" value="F:oxidoreductase activity"/>
    <property type="evidence" value="ECO:0007669"/>
    <property type="project" value="UniProtKB-KW"/>
</dbReference>
<feature type="transmembrane region" description="Helical" evidence="3">
    <location>
        <begin position="572"/>
        <end position="591"/>
    </location>
</feature>
<accession>A0A261XZR6</accession>
<evidence type="ECO:0000313" key="5">
    <source>
        <dbReference type="Proteomes" id="UP000242875"/>
    </source>
</evidence>
<dbReference type="InterPro" id="IPR036291">
    <property type="entry name" value="NAD(P)-bd_dom_sf"/>
</dbReference>
<gene>
    <name evidence="4" type="ORF">BZG36_03673</name>
</gene>
<dbReference type="PANTHER" id="PTHR24320">
    <property type="entry name" value="RETINOL DEHYDROGENASE"/>
    <property type="match status" value="1"/>
</dbReference>
<feature type="transmembrane region" description="Helical" evidence="3">
    <location>
        <begin position="611"/>
        <end position="634"/>
    </location>
</feature>
<dbReference type="Proteomes" id="UP000242875">
    <property type="component" value="Unassembled WGS sequence"/>
</dbReference>
<dbReference type="AlphaFoldDB" id="A0A261XZR6"/>
<keyword evidence="2" id="KW-0560">Oxidoreductase</keyword>
<dbReference type="Gene3D" id="3.40.50.720">
    <property type="entry name" value="NAD(P)-binding Rossmann-like Domain"/>
    <property type="match status" value="1"/>
</dbReference>
<keyword evidence="3" id="KW-0472">Membrane</keyword>